<dbReference type="GO" id="GO:0005829">
    <property type="term" value="C:cytosol"/>
    <property type="evidence" value="ECO:0007669"/>
    <property type="project" value="UniProtKB-SubCell"/>
</dbReference>
<dbReference type="GO" id="GO:0009736">
    <property type="term" value="P:cytokinin-activated signaling pathway"/>
    <property type="evidence" value="ECO:0007669"/>
    <property type="project" value="UniProtKB-KW"/>
</dbReference>
<comment type="subcellular location">
    <subcellularLocation>
        <location evidence="6">Cytoplasm</location>
        <location evidence="6">Cytosol</location>
    </subcellularLocation>
    <subcellularLocation>
        <location evidence="6">Nucleus</location>
    </subcellularLocation>
</comment>
<dbReference type="GO" id="GO:0005634">
    <property type="term" value="C:nucleus"/>
    <property type="evidence" value="ECO:0007669"/>
    <property type="project" value="UniProtKB-SubCell"/>
</dbReference>
<organism evidence="7 8">
    <name type="scientific">Glycine soja</name>
    <name type="common">Wild soybean</name>
    <dbReference type="NCBI Taxonomy" id="3848"/>
    <lineage>
        <taxon>Eukaryota</taxon>
        <taxon>Viridiplantae</taxon>
        <taxon>Streptophyta</taxon>
        <taxon>Embryophyta</taxon>
        <taxon>Tracheophyta</taxon>
        <taxon>Spermatophyta</taxon>
        <taxon>Magnoliopsida</taxon>
        <taxon>eudicotyledons</taxon>
        <taxon>Gunneridae</taxon>
        <taxon>Pentapetalae</taxon>
        <taxon>rosids</taxon>
        <taxon>fabids</taxon>
        <taxon>Fabales</taxon>
        <taxon>Fabaceae</taxon>
        <taxon>Papilionoideae</taxon>
        <taxon>50 kb inversion clade</taxon>
        <taxon>NPAAA clade</taxon>
        <taxon>indigoferoid/millettioid clade</taxon>
        <taxon>Phaseoleae</taxon>
        <taxon>Glycine</taxon>
        <taxon>Glycine subgen. Soja</taxon>
    </lineage>
</organism>
<dbReference type="PANTHER" id="PTHR28242:SF7">
    <property type="entry name" value="HISTIDINE-CONTAINING PHOSPHOTRANSFER PROTEIN"/>
    <property type="match status" value="1"/>
</dbReference>
<evidence type="ECO:0000313" key="8">
    <source>
        <dbReference type="Proteomes" id="UP000289340"/>
    </source>
</evidence>
<keyword evidence="1" id="KW-0963">Cytoplasm</keyword>
<gene>
    <name evidence="7" type="ORF">D0Y65_032368</name>
</gene>
<comment type="domain">
    <text evidence="6">Histidine-containing phosphotransfer domain (HPt) contains an active histidine that mediates the phosphotransfer.</text>
</comment>
<evidence type="ECO:0000256" key="3">
    <source>
        <dbReference type="ARBA" id="ARBA00022990"/>
    </source>
</evidence>
<comment type="function">
    <text evidence="6">Functions as a two-component phosphorelay mediators between cytokinin sensor histidine kinases and response regulators (B-type ARRs). Plays an important role in propagating cytokinin signal transduction.</text>
</comment>
<dbReference type="FunFam" id="1.20.120.160:FF:000001">
    <property type="entry name" value="Histidine-containing phosphotransfer protein 1"/>
    <property type="match status" value="1"/>
</dbReference>
<dbReference type="GO" id="GO:0043424">
    <property type="term" value="F:protein histidine kinase binding"/>
    <property type="evidence" value="ECO:0007669"/>
    <property type="project" value="UniProtKB-UniRule"/>
</dbReference>
<keyword evidence="2 6" id="KW-0932">Cytokinin signaling pathway</keyword>
<evidence type="ECO:0000256" key="4">
    <source>
        <dbReference type="ARBA" id="ARBA00023012"/>
    </source>
</evidence>
<comment type="caution">
    <text evidence="7">The sequence shown here is derived from an EMBL/GenBank/DDBJ whole genome shotgun (WGS) entry which is preliminary data.</text>
</comment>
<evidence type="ECO:0000256" key="2">
    <source>
        <dbReference type="ARBA" id="ARBA00022864"/>
    </source>
</evidence>
<dbReference type="InterPro" id="IPR036641">
    <property type="entry name" value="HPT_dom_sf"/>
</dbReference>
<name>A0A445ID59_GLYSO</name>
<sequence length="157" mass="17939">MTMSILKGLLQGYMKSLFDEGVVNDQFNMIVALKRIGEPDRVVQLIETYFSNVERILFELSRHVDNPKVSFCKLASLAREIEDKSTSIGAEQMKLACSDVIKACNEKHQENFSRSMSWLKIEFSKTKNKLEAFVQMERKIIRLEISQSPASTSQSPN</sequence>
<evidence type="ECO:0000256" key="6">
    <source>
        <dbReference type="RuleBase" id="RU369004"/>
    </source>
</evidence>
<dbReference type="Proteomes" id="UP000289340">
    <property type="component" value="Chromosome 11"/>
</dbReference>
<dbReference type="GO" id="GO:0000160">
    <property type="term" value="P:phosphorelay signal transduction system"/>
    <property type="evidence" value="ECO:0007669"/>
    <property type="project" value="UniProtKB-UniRule"/>
</dbReference>
<evidence type="ECO:0000313" key="7">
    <source>
        <dbReference type="EMBL" id="RZB83835.1"/>
    </source>
</evidence>
<keyword evidence="5" id="KW-0539">Nucleus</keyword>
<evidence type="ECO:0000256" key="1">
    <source>
        <dbReference type="ARBA" id="ARBA00022490"/>
    </source>
</evidence>
<dbReference type="GO" id="GO:0009927">
    <property type="term" value="F:histidine phosphotransfer kinase activity"/>
    <property type="evidence" value="ECO:0007669"/>
    <property type="project" value="UniProtKB-UniRule"/>
</dbReference>
<dbReference type="EMBL" id="QZWG01000011">
    <property type="protein sequence ID" value="RZB83835.1"/>
    <property type="molecule type" value="Genomic_DNA"/>
</dbReference>
<keyword evidence="8" id="KW-1185">Reference proteome</keyword>
<dbReference type="Gene3D" id="1.20.120.160">
    <property type="entry name" value="HPT domain"/>
    <property type="match status" value="1"/>
</dbReference>
<dbReference type="PANTHER" id="PTHR28242">
    <property type="entry name" value="PHOSPHORELAY INTERMEDIATE PROTEIN YPD1"/>
    <property type="match status" value="1"/>
</dbReference>
<keyword evidence="4 6" id="KW-0902">Two-component regulatory system</keyword>
<dbReference type="AlphaFoldDB" id="A0A445ID59"/>
<keyword evidence="3" id="KW-0007">Acetylation</keyword>
<protein>
    <recommendedName>
        <fullName evidence="6">Histidine-containing phosphotransfer protein</fullName>
    </recommendedName>
</protein>
<accession>A0A445ID59</accession>
<dbReference type="InterPro" id="IPR045871">
    <property type="entry name" value="AHP1-5/YPD1"/>
</dbReference>
<dbReference type="SUPFAM" id="SSF47226">
    <property type="entry name" value="Histidine-containing phosphotransfer domain, HPT domain"/>
    <property type="match status" value="1"/>
</dbReference>
<evidence type="ECO:0000256" key="5">
    <source>
        <dbReference type="ARBA" id="ARBA00023242"/>
    </source>
</evidence>
<proteinExistence type="predicted"/>
<reference evidence="7 8" key="1">
    <citation type="submission" date="2018-09" db="EMBL/GenBank/DDBJ databases">
        <title>A high-quality reference genome of wild soybean provides a powerful tool to mine soybean genomes.</title>
        <authorList>
            <person name="Xie M."/>
            <person name="Chung C.Y.L."/>
            <person name="Li M.-W."/>
            <person name="Wong F.-L."/>
            <person name="Chan T.-F."/>
            <person name="Lam H.-M."/>
        </authorList>
    </citation>
    <scope>NUCLEOTIDE SEQUENCE [LARGE SCALE GENOMIC DNA]</scope>
    <source>
        <strain evidence="8">cv. W05</strain>
        <tissue evidence="7">Hypocotyl of etiolated seedlings</tissue>
    </source>
</reference>
<dbReference type="Gramene" id="XM_028332830.1">
    <property type="protein sequence ID" value="XP_028188631.1"/>
    <property type="gene ID" value="LOC114375081"/>
</dbReference>